<dbReference type="KEGG" id="slf:JEQ17_31865"/>
<evidence type="ECO:0000313" key="2">
    <source>
        <dbReference type="EMBL" id="QQM43531.1"/>
    </source>
</evidence>
<feature type="region of interest" description="Disordered" evidence="1">
    <location>
        <begin position="462"/>
        <end position="547"/>
    </location>
</feature>
<feature type="compositionally biased region" description="Basic and acidic residues" evidence="1">
    <location>
        <begin position="478"/>
        <end position="502"/>
    </location>
</feature>
<dbReference type="RefSeq" id="WP_200398347.1">
    <property type="nucleotide sequence ID" value="NZ_CP066831.1"/>
</dbReference>
<evidence type="ECO:0000256" key="1">
    <source>
        <dbReference type="SAM" id="MobiDB-lite"/>
    </source>
</evidence>
<name>A0A7T7RED1_9ACTN</name>
<accession>A0A7T7RED1</accession>
<protein>
    <submittedName>
        <fullName evidence="2">Transposase</fullName>
    </submittedName>
</protein>
<reference evidence="2 3" key="1">
    <citation type="submission" date="2020-12" db="EMBL/GenBank/DDBJ databases">
        <title>A novel species.</title>
        <authorList>
            <person name="Li K."/>
        </authorList>
    </citation>
    <scope>NUCLEOTIDE SEQUENCE [LARGE SCALE GENOMIC DNA]</scope>
    <source>
        <strain evidence="2 3">ZYC-3</strain>
    </source>
</reference>
<organism evidence="2 3">
    <name type="scientific">Streptomyces liliifuscus</name>
    <dbReference type="NCBI Taxonomy" id="2797636"/>
    <lineage>
        <taxon>Bacteria</taxon>
        <taxon>Bacillati</taxon>
        <taxon>Actinomycetota</taxon>
        <taxon>Actinomycetes</taxon>
        <taxon>Kitasatosporales</taxon>
        <taxon>Streptomycetaceae</taxon>
        <taxon>Streptomyces</taxon>
    </lineage>
</organism>
<gene>
    <name evidence="2" type="ORF">JEQ17_31865</name>
</gene>
<dbReference type="Proteomes" id="UP000595636">
    <property type="component" value="Chromosome"/>
</dbReference>
<feature type="compositionally biased region" description="Basic residues" evidence="1">
    <location>
        <begin position="463"/>
        <end position="477"/>
    </location>
</feature>
<keyword evidence="3" id="KW-1185">Reference proteome</keyword>
<dbReference type="AlphaFoldDB" id="A0A7T7RED1"/>
<evidence type="ECO:0000313" key="3">
    <source>
        <dbReference type="Proteomes" id="UP000595636"/>
    </source>
</evidence>
<dbReference type="EMBL" id="CP066831">
    <property type="protein sequence ID" value="QQM43531.1"/>
    <property type="molecule type" value="Genomic_DNA"/>
</dbReference>
<proteinExistence type="predicted"/>
<sequence>MNEHKKPFRPVRDPFVVQDATGVAIRERLKDLTPQDDKVLRLVGTHLGSLAATDLALYSRAGFERTNQTWATRKQDVTAQSSSRWAGAVTKGTHDQYALARRGQFAYRDKLTDGIRMLGHRLSLPIGEKGTKGRPGGYRSQAEWFRKSRRLHILKARLAAVQEDIATGRVHVVRGGKRLANNRHNLAAAELTKTGWRERWEAARWFLSADGESGKRFGNETIRVAPDGEVSIKLPKPLQHLANSPRGRYVLTSRIAFQHRGQEWADRIAHNRAVAYEIHYDVAKDRWYLTASWKRPVVQAIGLDAARAGGLIGVDTNADHFAAYRLDAHGNPVGDPQRFWYDLTGNADHRDAQLRHALSQLLRWATRTGVTAIAVEDLDFSDGKTRERFGRKKRFRQLIHGIPTSKVKARLVNMAAEHGLALVAVDPAYTSKWGAEHWKTPLTSSKRAMTRHDAAGIAIGRRALGHPIRRRTKPPRHHQSDGGGHRTFQADRGTRGREELRRTRNGTSPQRVATGRAVTAGNQRAQHRSGHAAEHGFWQQDSLPLSF</sequence>